<dbReference type="EMBL" id="PVYX01000001">
    <property type="protein sequence ID" value="PRX56154.1"/>
    <property type="molecule type" value="Genomic_DNA"/>
</dbReference>
<proteinExistence type="predicted"/>
<reference evidence="1 2" key="1">
    <citation type="submission" date="2018-03" db="EMBL/GenBank/DDBJ databases">
        <title>Genomic Encyclopedia of Archaeal and Bacterial Type Strains, Phase II (KMG-II): from individual species to whole genera.</title>
        <authorList>
            <person name="Goeker M."/>
        </authorList>
    </citation>
    <scope>NUCLEOTIDE SEQUENCE [LARGE SCALE GENOMIC DNA]</scope>
    <source>
        <strain evidence="1 2">DSM 25027</strain>
    </source>
</reference>
<evidence type="ECO:0000313" key="1">
    <source>
        <dbReference type="EMBL" id="PRX56154.1"/>
    </source>
</evidence>
<gene>
    <name evidence="1" type="ORF">CLV81_0146</name>
</gene>
<sequence length="36" mass="4627">MFNLFYLIDFNKKYIKNMLSILYIQKWDIRHGKFKR</sequence>
<keyword evidence="2" id="KW-1185">Reference proteome</keyword>
<dbReference type="AlphaFoldDB" id="A0A2T0MF19"/>
<name>A0A2T0MF19_9FLAO</name>
<dbReference type="Proteomes" id="UP000237640">
    <property type="component" value="Unassembled WGS sequence"/>
</dbReference>
<protein>
    <submittedName>
        <fullName evidence="1">Uncharacterized protein</fullName>
    </submittedName>
</protein>
<evidence type="ECO:0000313" key="2">
    <source>
        <dbReference type="Proteomes" id="UP000237640"/>
    </source>
</evidence>
<organism evidence="1 2">
    <name type="scientific">Flagellimonas meridianipacifica</name>
    <dbReference type="NCBI Taxonomy" id="1080225"/>
    <lineage>
        <taxon>Bacteria</taxon>
        <taxon>Pseudomonadati</taxon>
        <taxon>Bacteroidota</taxon>
        <taxon>Flavobacteriia</taxon>
        <taxon>Flavobacteriales</taxon>
        <taxon>Flavobacteriaceae</taxon>
        <taxon>Flagellimonas</taxon>
    </lineage>
</organism>
<comment type="caution">
    <text evidence="1">The sequence shown here is derived from an EMBL/GenBank/DDBJ whole genome shotgun (WGS) entry which is preliminary data.</text>
</comment>
<accession>A0A2T0MF19</accession>